<dbReference type="InterPro" id="IPR018769">
    <property type="entry name" value="VgrG2_DUF2345"/>
</dbReference>
<dbReference type="Gene3D" id="4.10.220.110">
    <property type="match status" value="1"/>
</dbReference>
<dbReference type="Pfam" id="PF10106">
    <property type="entry name" value="DUF2345"/>
    <property type="match status" value="1"/>
</dbReference>
<comment type="similarity">
    <text evidence="1">Belongs to the VgrG protein family.</text>
</comment>
<dbReference type="OrthoDB" id="9762420at2"/>
<dbReference type="SUPFAM" id="SSF69279">
    <property type="entry name" value="Phage tail proteins"/>
    <property type="match status" value="1"/>
</dbReference>
<name>S3NT35_9GAMM</name>
<dbReference type="eggNOG" id="COG3501">
    <property type="taxonomic scope" value="Bacteria"/>
</dbReference>
<dbReference type="STRING" id="632955.GCA_000829675_02059"/>
<dbReference type="PATRIC" id="fig|421052.3.peg.242"/>
<dbReference type="InterPro" id="IPR017847">
    <property type="entry name" value="T6SS_RhsGE_Vgr_subset"/>
</dbReference>
<evidence type="ECO:0008006" key="8">
    <source>
        <dbReference type="Google" id="ProtNLM"/>
    </source>
</evidence>
<dbReference type="Gene3D" id="3.55.50.10">
    <property type="entry name" value="Baseplate protein-like domains"/>
    <property type="match status" value="1"/>
</dbReference>
<feature type="domain" description="Putative type VI secretion system Rhs element associated Vgr" evidence="5">
    <location>
        <begin position="562"/>
        <end position="669"/>
    </location>
</feature>
<dbReference type="Pfam" id="PF04717">
    <property type="entry name" value="Phage_base_V"/>
    <property type="match status" value="1"/>
</dbReference>
<accession>S3NT35</accession>
<dbReference type="NCBIfam" id="TIGR03361">
    <property type="entry name" value="VI_Rhs_Vgr"/>
    <property type="match status" value="1"/>
</dbReference>
<dbReference type="InterPro" id="IPR006533">
    <property type="entry name" value="T6SS_Vgr_RhsGE"/>
</dbReference>
<dbReference type="Proteomes" id="UP000014568">
    <property type="component" value="Unassembled WGS sequence"/>
</dbReference>
<dbReference type="EMBL" id="ATGI01000002">
    <property type="protein sequence ID" value="EPF81608.1"/>
    <property type="molecule type" value="Genomic_DNA"/>
</dbReference>
<dbReference type="InterPro" id="IPR006531">
    <property type="entry name" value="Gp5/Vgr_OB"/>
</dbReference>
<evidence type="ECO:0000313" key="7">
    <source>
        <dbReference type="Proteomes" id="UP000014568"/>
    </source>
</evidence>
<reference evidence="6 7" key="1">
    <citation type="submission" date="2013-06" db="EMBL/GenBank/DDBJ databases">
        <title>The Genome Sequence of Acinetobacter rudis CIP 110305.</title>
        <authorList>
            <consortium name="The Broad Institute Genome Sequencing Platform"/>
            <consortium name="The Broad Institute Genome Sequencing Center for Infectious Disease"/>
            <person name="Cerqueira G."/>
            <person name="Feldgarden M."/>
            <person name="Courvalin P."/>
            <person name="Perichon B."/>
            <person name="Grillot-Courvalin C."/>
            <person name="Clermont D."/>
            <person name="Rocha E."/>
            <person name="Yoon E.-J."/>
            <person name="Nemec A."/>
            <person name="Young S.K."/>
            <person name="Zeng Q."/>
            <person name="Gargeya S."/>
            <person name="Fitzgerald M."/>
            <person name="Abouelleil A."/>
            <person name="Alvarado L."/>
            <person name="Berlin A.M."/>
            <person name="Chapman S.B."/>
            <person name="Dewar J."/>
            <person name="Goldberg J."/>
            <person name="Griggs A."/>
            <person name="Gujja S."/>
            <person name="Hansen M."/>
            <person name="Howarth C."/>
            <person name="Imamovic A."/>
            <person name="Larimer J."/>
            <person name="McCowan C."/>
            <person name="Murphy C."/>
            <person name="Pearson M."/>
            <person name="Priest M."/>
            <person name="Roberts A."/>
            <person name="Saif S."/>
            <person name="Shea T."/>
            <person name="Sykes S."/>
            <person name="Wortman J."/>
            <person name="Nusbaum C."/>
            <person name="Birren B."/>
        </authorList>
    </citation>
    <scope>NUCLEOTIDE SEQUENCE [LARGE SCALE GENOMIC DNA]</scope>
    <source>
        <strain evidence="6 7">CIP 110305</strain>
    </source>
</reference>
<dbReference type="HOGENOM" id="CLU_004121_1_3_6"/>
<feature type="domain" description="Gp5/Type VI secretion system Vgr protein OB-fold" evidence="3">
    <location>
        <begin position="486"/>
        <end position="534"/>
    </location>
</feature>
<gene>
    <name evidence="6" type="ORF">F945_00242</name>
</gene>
<feature type="domain" description="DUF2345" evidence="4">
    <location>
        <begin position="691"/>
        <end position="818"/>
    </location>
</feature>
<dbReference type="Gene3D" id="2.40.50.230">
    <property type="entry name" value="Gp5 N-terminal domain"/>
    <property type="match status" value="1"/>
</dbReference>
<dbReference type="Gene3D" id="2.30.110.50">
    <property type="match status" value="1"/>
</dbReference>
<dbReference type="Pfam" id="PF05954">
    <property type="entry name" value="Phage_GPD"/>
    <property type="match status" value="1"/>
</dbReference>
<dbReference type="eggNOG" id="COG4253">
    <property type="taxonomic scope" value="Bacteria"/>
</dbReference>
<proteinExistence type="inferred from homology"/>
<evidence type="ECO:0000313" key="6">
    <source>
        <dbReference type="EMBL" id="EPF81608.1"/>
    </source>
</evidence>
<evidence type="ECO:0000256" key="1">
    <source>
        <dbReference type="ARBA" id="ARBA00005558"/>
    </source>
</evidence>
<evidence type="ECO:0000259" key="5">
    <source>
        <dbReference type="Pfam" id="PF13296"/>
    </source>
</evidence>
<evidence type="ECO:0000259" key="3">
    <source>
        <dbReference type="Pfam" id="PF04717"/>
    </source>
</evidence>
<dbReference type="InterPro" id="IPR028244">
    <property type="entry name" value="T6SS_Rhs_Vgr_dom"/>
</dbReference>
<dbReference type="NCBIfam" id="TIGR01646">
    <property type="entry name" value="vgr_GE"/>
    <property type="match status" value="1"/>
</dbReference>
<feature type="compositionally biased region" description="Polar residues" evidence="2">
    <location>
        <begin position="577"/>
        <end position="595"/>
    </location>
</feature>
<organism evidence="6 7">
    <name type="scientific">Acinetobacter rudis CIP 110305</name>
    <dbReference type="NCBI Taxonomy" id="421052"/>
    <lineage>
        <taxon>Bacteria</taxon>
        <taxon>Pseudomonadati</taxon>
        <taxon>Pseudomonadota</taxon>
        <taxon>Gammaproteobacteria</taxon>
        <taxon>Moraxellales</taxon>
        <taxon>Moraxellaceae</taxon>
        <taxon>Acinetobacter</taxon>
    </lineage>
</organism>
<dbReference type="InterPro" id="IPR037026">
    <property type="entry name" value="Vgr_OB-fold_dom_sf"/>
</dbReference>
<dbReference type="Pfam" id="PF13296">
    <property type="entry name" value="T6SS_Vgr"/>
    <property type="match status" value="1"/>
</dbReference>
<keyword evidence="7" id="KW-1185">Reference proteome</keyword>
<evidence type="ECO:0000256" key="2">
    <source>
        <dbReference type="SAM" id="MobiDB-lite"/>
    </source>
</evidence>
<dbReference type="SUPFAM" id="SSF69255">
    <property type="entry name" value="gp5 N-terminal domain-like"/>
    <property type="match status" value="1"/>
</dbReference>
<sequence>MLRNIQNALENLGLSAKKGALHIQFSNVALNQLLYLQRIDGKHALNQGLDAELLCLSTDATISLKQFVGSQVAVDNVTDRGQFFRCSGIVTGAQQGQSDGALTVYKLQLQDPTALWKHRRNSRVFMSKSVIEIIEIIFKEWQQKSPVFAASLSLDLSGLQLDYDIRPFVMQHNETDDEFLKRLMRQEGINFLIDEAQLVVDHPLAQIEPQKLRLIDDSSQFQALERRNIYFQRSSATERQDNINSFVAQRCLQPTAVHIQRWQADALEQEDGAGSVLSHHQHSDKQDNSSLNLEQAWHFSPAWMQDLKGEDQVSASGNAQVERFNRNLSTYYESEAKQFMARSSVRDAQVGYWFALNGHPEIDLHSATDREFLITSKTFFHQNNLPKDLNDQVVALLTQSHWPIQDLSQQAERQANLLTLQRRTVATVPAYHPLQHRPIAHPQRAKVVGPAGEEIHVDEWGRIKVRFLFTRDEDHRHDGGAGSNDNDTDSAWVDVLTPWAGEGYGVRFLPRIGEIVVIDFFDGNIDRPFVLGRIHEGSRNPTQFDGKAKLPETKKLSGIRSKEVHGEGFGQLRFDDSTGQISSQLQSSHGASQLNLGKLSQPKESEKSDDRGEGFELRTDQWGAIRAGEGLLISTYKQDQAQGEHLHAEPAKTQLESSQQRVKALSDVAKNQQTDEIESVEQLQQLAAQIEGSVARFNKAILLLTSPEAIALSSQDHIYLSADGKIHQCAGDSINLSTQHNLIAQALERISLFAAQNGMKLVAAKGPVEIHAHDGVMDLIARSKIQIMSTEDKVELMARKKILLTVNASQIELGPDGVRICSH</sequence>
<dbReference type="AlphaFoldDB" id="S3NT35"/>
<comment type="caution">
    <text evidence="6">The sequence shown here is derived from an EMBL/GenBank/DDBJ whole genome shotgun (WGS) entry which is preliminary data.</text>
</comment>
<feature type="region of interest" description="Disordered" evidence="2">
    <location>
        <begin position="567"/>
        <end position="617"/>
    </location>
</feature>
<evidence type="ECO:0000259" key="4">
    <source>
        <dbReference type="Pfam" id="PF10106"/>
    </source>
</evidence>
<protein>
    <recommendedName>
        <fullName evidence="8">Type VI secretion system secreted protein VgrG</fullName>
    </recommendedName>
</protein>
<feature type="compositionally biased region" description="Basic and acidic residues" evidence="2">
    <location>
        <begin position="601"/>
        <end position="617"/>
    </location>
</feature>
<dbReference type="RefSeq" id="WP_016654692.1">
    <property type="nucleotide sequence ID" value="NZ_KE340348.1"/>
</dbReference>